<organism evidence="5 6">
    <name type="scientific">Vibrio pectenicida</name>
    <dbReference type="NCBI Taxonomy" id="62763"/>
    <lineage>
        <taxon>Bacteria</taxon>
        <taxon>Pseudomonadati</taxon>
        <taxon>Pseudomonadota</taxon>
        <taxon>Gammaproteobacteria</taxon>
        <taxon>Vibrionales</taxon>
        <taxon>Vibrionaceae</taxon>
        <taxon>Vibrio</taxon>
    </lineage>
</organism>
<dbReference type="GO" id="GO:0003700">
    <property type="term" value="F:DNA-binding transcription factor activity"/>
    <property type="evidence" value="ECO:0007669"/>
    <property type="project" value="InterPro"/>
</dbReference>
<dbReference type="InterPro" id="IPR003313">
    <property type="entry name" value="AraC-bd"/>
</dbReference>
<evidence type="ECO:0000313" key="6">
    <source>
        <dbReference type="Proteomes" id="UP000269041"/>
    </source>
</evidence>
<dbReference type="GO" id="GO:0043565">
    <property type="term" value="F:sequence-specific DNA binding"/>
    <property type="evidence" value="ECO:0007669"/>
    <property type="project" value="InterPro"/>
</dbReference>
<reference evidence="5 6" key="1">
    <citation type="submission" date="2018-12" db="EMBL/GenBank/DDBJ databases">
        <title>Genomic taxonomy of the Vibrionaceae family.</title>
        <authorList>
            <person name="Gomez-Gil B."/>
            <person name="Enciso-Ibarra K."/>
        </authorList>
    </citation>
    <scope>NUCLEOTIDE SEQUENCE [LARGE SCALE GENOMIC DNA]</scope>
    <source>
        <strain evidence="5 6">CAIM 594</strain>
    </source>
</reference>
<protein>
    <submittedName>
        <fullName evidence="5">AraC family transcriptional regulator</fullName>
    </submittedName>
</protein>
<dbReference type="SUPFAM" id="SSF51215">
    <property type="entry name" value="Regulatory protein AraC"/>
    <property type="match status" value="1"/>
</dbReference>
<dbReference type="InterPro" id="IPR018060">
    <property type="entry name" value="HTH_AraC"/>
</dbReference>
<dbReference type="InterPro" id="IPR050204">
    <property type="entry name" value="AraC_XylS_family_regulators"/>
</dbReference>
<evidence type="ECO:0000313" key="5">
    <source>
        <dbReference type="EMBL" id="RSD32194.1"/>
    </source>
</evidence>
<dbReference type="PANTHER" id="PTHR46796:SF11">
    <property type="entry name" value="TRANSCRIPTIONAL REGULATOR-RELATED"/>
    <property type="match status" value="1"/>
</dbReference>
<dbReference type="AlphaFoldDB" id="A0A3R9FNJ2"/>
<dbReference type="SMART" id="SM00342">
    <property type="entry name" value="HTH_ARAC"/>
    <property type="match status" value="1"/>
</dbReference>
<evidence type="ECO:0000256" key="3">
    <source>
        <dbReference type="ARBA" id="ARBA00023163"/>
    </source>
</evidence>
<dbReference type="InterPro" id="IPR014710">
    <property type="entry name" value="RmlC-like_jellyroll"/>
</dbReference>
<comment type="caution">
    <text evidence="5">The sequence shown here is derived from an EMBL/GenBank/DDBJ whole genome shotgun (WGS) entry which is preliminary data.</text>
</comment>
<dbReference type="SUPFAM" id="SSF46689">
    <property type="entry name" value="Homeodomain-like"/>
    <property type="match status" value="2"/>
</dbReference>
<proteinExistence type="predicted"/>
<dbReference type="Gene3D" id="1.10.10.60">
    <property type="entry name" value="Homeodomain-like"/>
    <property type="match status" value="1"/>
</dbReference>
<dbReference type="PROSITE" id="PS01124">
    <property type="entry name" value="HTH_ARAC_FAMILY_2"/>
    <property type="match status" value="1"/>
</dbReference>
<dbReference type="Gene3D" id="2.60.120.10">
    <property type="entry name" value="Jelly Rolls"/>
    <property type="match status" value="1"/>
</dbReference>
<keyword evidence="2" id="KW-0238">DNA-binding</keyword>
<dbReference type="RefSeq" id="WP_125320147.1">
    <property type="nucleotide sequence ID" value="NZ_AP024889.1"/>
</dbReference>
<evidence type="ECO:0000256" key="2">
    <source>
        <dbReference type="ARBA" id="ARBA00023125"/>
    </source>
</evidence>
<keyword evidence="6" id="KW-1185">Reference proteome</keyword>
<feature type="domain" description="HTH araC/xylS-type" evidence="4">
    <location>
        <begin position="169"/>
        <end position="265"/>
    </location>
</feature>
<dbReference type="PANTHER" id="PTHR46796">
    <property type="entry name" value="HTH-TYPE TRANSCRIPTIONAL ACTIVATOR RHAS-RELATED"/>
    <property type="match status" value="1"/>
</dbReference>
<accession>A0A3R9FNJ2</accession>
<dbReference type="Proteomes" id="UP000269041">
    <property type="component" value="Unassembled WGS sequence"/>
</dbReference>
<dbReference type="Pfam" id="PF12833">
    <property type="entry name" value="HTH_18"/>
    <property type="match status" value="1"/>
</dbReference>
<evidence type="ECO:0000259" key="4">
    <source>
        <dbReference type="PROSITE" id="PS01124"/>
    </source>
</evidence>
<evidence type="ECO:0000256" key="1">
    <source>
        <dbReference type="ARBA" id="ARBA00023015"/>
    </source>
</evidence>
<keyword evidence="3" id="KW-0804">Transcription</keyword>
<sequence>MDKVNYLTTQNEKIGLIKAHYKKFAFRRHYHLDFHIGLITSGQQKFCYHGTNHTVGHGQVVIMPPDELHDGRSIHDNGYQVRVFSIEPKWFNDLAELKNDSDQVRFNQFVISDSGLFTHLVKLHQLLSKNDLSQLAKDCLPYEGFEQLFSHYGAVRQKNVVLLGNQSISSLKEYLLENLAQPVRLEDLSQLCRLSPTQFQRHFKAKMGLTPYAWLSRLRLEHGLKLLKTGVCGTKVAHQIGFYDQAHFSKTFKSTYGISPSKLQC</sequence>
<dbReference type="OrthoDB" id="9809338at2"/>
<keyword evidence="1" id="KW-0805">Transcription regulation</keyword>
<dbReference type="EMBL" id="RSFA01000014">
    <property type="protein sequence ID" value="RSD32194.1"/>
    <property type="molecule type" value="Genomic_DNA"/>
</dbReference>
<dbReference type="Pfam" id="PF02311">
    <property type="entry name" value="AraC_binding"/>
    <property type="match status" value="1"/>
</dbReference>
<gene>
    <name evidence="5" type="ORF">EJA03_05055</name>
</gene>
<dbReference type="InterPro" id="IPR009057">
    <property type="entry name" value="Homeodomain-like_sf"/>
</dbReference>
<name>A0A3R9FNJ2_9VIBR</name>
<dbReference type="InterPro" id="IPR037923">
    <property type="entry name" value="HTH-like"/>
</dbReference>